<evidence type="ECO:0000313" key="5">
    <source>
        <dbReference type="Proteomes" id="UP000746751"/>
    </source>
</evidence>
<accession>A0A921LSF1</accession>
<feature type="compositionally biased region" description="Low complexity" evidence="1">
    <location>
        <begin position="24"/>
        <end position="46"/>
    </location>
</feature>
<name>A0A921LSF1_9ACTN</name>
<comment type="caution">
    <text evidence="3">The sequence shown here is derived from an EMBL/GenBank/DDBJ whole genome shotgun (WGS) entry which is preliminary data.</text>
</comment>
<keyword evidence="2" id="KW-0472">Membrane</keyword>
<reference evidence="3" key="2">
    <citation type="submission" date="2021-09" db="EMBL/GenBank/DDBJ databases">
        <authorList>
            <person name="Gilroy R."/>
        </authorList>
    </citation>
    <scope>NUCLEOTIDE SEQUENCE</scope>
    <source>
        <strain evidence="3">ChiGjej2B2-7701</strain>
    </source>
</reference>
<keyword evidence="2" id="KW-0812">Transmembrane</keyword>
<reference evidence="4" key="3">
    <citation type="submission" date="2023-06" db="EMBL/GenBank/DDBJ databases">
        <authorList>
            <person name="Zeman M."/>
            <person name="Kubasova T."/>
            <person name="Jahodarova E."/>
            <person name="Nykrynova M."/>
            <person name="Rychlik I."/>
        </authorList>
    </citation>
    <scope>NUCLEOTIDE SEQUENCE</scope>
    <source>
        <strain evidence="4">15_COKtk</strain>
    </source>
</reference>
<proteinExistence type="predicted"/>
<dbReference type="Proteomes" id="UP000746751">
    <property type="component" value="Unassembled WGS sequence"/>
</dbReference>
<dbReference type="Proteomes" id="UP001168505">
    <property type="component" value="Unassembled WGS sequence"/>
</dbReference>
<feature type="transmembrane region" description="Helical" evidence="2">
    <location>
        <begin position="102"/>
        <end position="124"/>
    </location>
</feature>
<reference evidence="3" key="1">
    <citation type="journal article" date="2021" name="PeerJ">
        <title>Extensive microbial diversity within the chicken gut microbiome revealed by metagenomics and culture.</title>
        <authorList>
            <person name="Gilroy R."/>
            <person name="Ravi A."/>
            <person name="Getino M."/>
            <person name="Pursley I."/>
            <person name="Horton D.L."/>
            <person name="Alikhan N.F."/>
            <person name="Baker D."/>
            <person name="Gharbi K."/>
            <person name="Hall N."/>
            <person name="Watson M."/>
            <person name="Adriaenssens E.M."/>
            <person name="Foster-Nyarko E."/>
            <person name="Jarju S."/>
            <person name="Secka A."/>
            <person name="Antonio M."/>
            <person name="Oren A."/>
            <person name="Chaudhuri R.R."/>
            <person name="La Ragione R."/>
            <person name="Hildebrand F."/>
            <person name="Pallen M.J."/>
        </authorList>
    </citation>
    <scope>NUCLEOTIDE SEQUENCE</scope>
    <source>
        <strain evidence="3">ChiGjej2B2-7701</strain>
    </source>
</reference>
<feature type="compositionally biased region" description="Polar residues" evidence="1">
    <location>
        <begin position="1"/>
        <end position="18"/>
    </location>
</feature>
<evidence type="ECO:0000256" key="2">
    <source>
        <dbReference type="SAM" id="Phobius"/>
    </source>
</evidence>
<dbReference type="AlphaFoldDB" id="A0A921LSF1"/>
<keyword evidence="2" id="KW-1133">Transmembrane helix</keyword>
<dbReference type="EMBL" id="JAUEIR010000003">
    <property type="protein sequence ID" value="MDN0068855.1"/>
    <property type="molecule type" value="Genomic_DNA"/>
</dbReference>
<evidence type="ECO:0000313" key="3">
    <source>
        <dbReference type="EMBL" id="HJG31959.1"/>
    </source>
</evidence>
<feature type="transmembrane region" description="Helical" evidence="2">
    <location>
        <begin position="136"/>
        <end position="156"/>
    </location>
</feature>
<reference evidence="4" key="4">
    <citation type="submission" date="2023-08" db="EMBL/GenBank/DDBJ databases">
        <title>Identification and characterization of horizontal gene transfer across gut microbiota members of farm animals based on homology search.</title>
        <authorList>
            <person name="Schwarzerova J."/>
            <person name="Nykrynova M."/>
            <person name="Jureckova K."/>
            <person name="Cejkova D."/>
            <person name="Rychlik I."/>
        </authorList>
    </citation>
    <scope>NUCLEOTIDE SEQUENCE</scope>
    <source>
        <strain evidence="4">15_COKtk</strain>
    </source>
</reference>
<protein>
    <submittedName>
        <fullName evidence="3">Uncharacterized protein</fullName>
    </submittedName>
</protein>
<feature type="region of interest" description="Disordered" evidence="1">
    <location>
        <begin position="1"/>
        <end position="71"/>
    </location>
</feature>
<evidence type="ECO:0000313" key="4">
    <source>
        <dbReference type="EMBL" id="MDN0068855.1"/>
    </source>
</evidence>
<dbReference type="RefSeq" id="WP_066830646.1">
    <property type="nucleotide sequence ID" value="NZ_CABKVW010000005.1"/>
</dbReference>
<gene>
    <name evidence="3" type="ORF">K8U80_11295</name>
    <name evidence="4" type="ORF">QVN40_03950</name>
</gene>
<organism evidence="3 5">
    <name type="scientific">Collinsella ihumii</name>
    <dbReference type="NCBI Taxonomy" id="1720204"/>
    <lineage>
        <taxon>Bacteria</taxon>
        <taxon>Bacillati</taxon>
        <taxon>Actinomycetota</taxon>
        <taxon>Coriobacteriia</taxon>
        <taxon>Coriobacteriales</taxon>
        <taxon>Coriobacteriaceae</taxon>
        <taxon>Collinsella</taxon>
    </lineage>
</organism>
<feature type="compositionally biased region" description="Basic and acidic residues" evidence="1">
    <location>
        <begin position="52"/>
        <end position="71"/>
    </location>
</feature>
<sequence length="198" mass="21972">MSTRNPMNKRSQAQQSGDMTGFTRKSAGSAKPARAAASSVRVVPASAKEKRKQAERGESLAGLSREEKRARRREQRLQEDRIYAVSNELLKGEPDYKSRRRVFWVLLAVGLVATLAVWLVLLGIDTGAADIAQPVQIVGLVIAYVCIIAAFIYDIVRIRPLRNDARRRAEGMSEAKQIALIEEATAADRAKREAKKKK</sequence>
<evidence type="ECO:0000256" key="1">
    <source>
        <dbReference type="SAM" id="MobiDB-lite"/>
    </source>
</evidence>
<dbReference type="EMBL" id="DYVF01000069">
    <property type="protein sequence ID" value="HJG31959.1"/>
    <property type="molecule type" value="Genomic_DNA"/>
</dbReference>